<organism evidence="5 6">
    <name type="scientific">Rhodococcus pseudokoreensis</name>
    <dbReference type="NCBI Taxonomy" id="2811421"/>
    <lineage>
        <taxon>Bacteria</taxon>
        <taxon>Bacillati</taxon>
        <taxon>Actinomycetota</taxon>
        <taxon>Actinomycetes</taxon>
        <taxon>Mycobacteriales</taxon>
        <taxon>Nocardiaceae</taxon>
        <taxon>Rhodococcus</taxon>
    </lineage>
</organism>
<dbReference type="Pfam" id="PF00501">
    <property type="entry name" value="AMP-binding"/>
    <property type="match status" value="1"/>
</dbReference>
<dbReference type="Proteomes" id="UP000662986">
    <property type="component" value="Chromosome"/>
</dbReference>
<protein>
    <submittedName>
        <fullName evidence="5">AMP-binding protein</fullName>
    </submittedName>
</protein>
<dbReference type="PANTHER" id="PTHR43201:SF5">
    <property type="entry name" value="MEDIUM-CHAIN ACYL-COA LIGASE ACSF2, MITOCHONDRIAL"/>
    <property type="match status" value="1"/>
</dbReference>
<keyword evidence="6" id="KW-1185">Reference proteome</keyword>
<dbReference type="EMBL" id="CP070619">
    <property type="protein sequence ID" value="QSE94961.1"/>
    <property type="molecule type" value="Genomic_DNA"/>
</dbReference>
<dbReference type="InterPro" id="IPR042099">
    <property type="entry name" value="ANL_N_sf"/>
</dbReference>
<accession>A0A974ZYR3</accession>
<feature type="domain" description="AMP-binding enzyme C-terminal" evidence="4">
    <location>
        <begin position="440"/>
        <end position="517"/>
    </location>
</feature>
<evidence type="ECO:0000313" key="5">
    <source>
        <dbReference type="EMBL" id="QSE94961.1"/>
    </source>
</evidence>
<reference evidence="5 6" key="1">
    <citation type="journal article" date="2021" name="Microbiol. Resour. Announc.">
        <title>Complete Genome Sequences of Two Rhodococcus sp. Strains with Large and Linear Chromosomes, Isolated from Apple Rhizosphere.</title>
        <authorList>
            <person name="Benning S."/>
            <person name="Brugnone N."/>
            <person name="Siani R."/>
            <person name="Kublik S."/>
            <person name="Schloter M."/>
            <person name="Rad V."/>
        </authorList>
    </citation>
    <scope>NUCLEOTIDE SEQUENCE [LARGE SCALE GENOMIC DNA]</scope>
    <source>
        <strain evidence="5 6">R79</strain>
    </source>
</reference>
<feature type="domain" description="AMP-dependent synthetase/ligase" evidence="3">
    <location>
        <begin position="30"/>
        <end position="389"/>
    </location>
</feature>
<dbReference type="RefSeq" id="WP_206011229.1">
    <property type="nucleotide sequence ID" value="NZ_CP070619.1"/>
</dbReference>
<evidence type="ECO:0000256" key="1">
    <source>
        <dbReference type="ARBA" id="ARBA00006432"/>
    </source>
</evidence>
<evidence type="ECO:0000259" key="3">
    <source>
        <dbReference type="Pfam" id="PF00501"/>
    </source>
</evidence>
<proteinExistence type="inferred from homology"/>
<dbReference type="InterPro" id="IPR020845">
    <property type="entry name" value="AMP-binding_CS"/>
</dbReference>
<sequence length="533" mass="57034">MTSDEDFDLAEAFQAWPWVLTASTIWELVERRAATTPDRRLLIAEDGTVLTCREFRDKAERVAAALAALGVGPGSRVAWQLPTRISTVLVMVALRRLGALQAPIIPIYREREVTTAVQLAQADLLLVPGTWNGFDHSAMAAELNASGAIATRVEVIGQDAPESDDLTTLPPNPVQPEAALWMYFTSGSTGMPKGVRHCDRSLLSGAFGFAAHGRLGEREDEVAALGFPFAHSGGISFTATLLSGGFPALLIEAFDAAGAVELFTRHRVTVTGGATPFYQMLLAHQRAHPGTPLYPDLRKLVGGGAPCSASLFEAARDELGVVVAHDYGMTEVPLIAVGDPQDPEDLLADTDGHILPGNRVRVRGLDGQLLTDGSTGELEVSGRALCLGYTDEAATSVNFTGDGWLRTGDTGRVRDGDIVEVVGRTKDMIIRKGENVAPAEIEGLLAGHPSVAEVAVIGLPDEERGERICAVVALREGAPVIDLRSLTEWLSEAGLIRQKLPEQLELVDTLPRTGLAKVAKLTLRERFTQRQPA</sequence>
<dbReference type="Pfam" id="PF13193">
    <property type="entry name" value="AMP-binding_C"/>
    <property type="match status" value="1"/>
</dbReference>
<dbReference type="InterPro" id="IPR000873">
    <property type="entry name" value="AMP-dep_synth/lig_dom"/>
</dbReference>
<dbReference type="Gene3D" id="3.40.50.12780">
    <property type="entry name" value="N-terminal domain of ligase-like"/>
    <property type="match status" value="1"/>
</dbReference>
<evidence type="ECO:0000259" key="4">
    <source>
        <dbReference type="Pfam" id="PF13193"/>
    </source>
</evidence>
<comment type="similarity">
    <text evidence="1">Belongs to the ATP-dependent AMP-binding enzyme family.</text>
</comment>
<dbReference type="SUPFAM" id="SSF56801">
    <property type="entry name" value="Acetyl-CoA synthetase-like"/>
    <property type="match status" value="1"/>
</dbReference>
<keyword evidence="2" id="KW-0436">Ligase</keyword>
<name>A0A974ZYR3_9NOCA</name>
<dbReference type="PROSITE" id="PS00455">
    <property type="entry name" value="AMP_BINDING"/>
    <property type="match status" value="1"/>
</dbReference>
<dbReference type="InterPro" id="IPR045851">
    <property type="entry name" value="AMP-bd_C_sf"/>
</dbReference>
<reference evidence="5 6" key="2">
    <citation type="journal article" date="2022" name="Arch. Microbiol.">
        <title>Rhodococcus pseudokoreensis sp. nov. isolated from the rhizosphere of young M26 apple rootstocks.</title>
        <authorList>
            <person name="Kampfer P."/>
            <person name="Glaeser S.P."/>
            <person name="Blom J."/>
            <person name="Wolf J."/>
            <person name="Benning S."/>
            <person name="Schloter M."/>
            <person name="Neumann-Schaal M."/>
        </authorList>
    </citation>
    <scope>NUCLEOTIDE SEQUENCE [LARGE SCALE GENOMIC DNA]</scope>
    <source>
        <strain evidence="5 6">R79</strain>
    </source>
</reference>
<evidence type="ECO:0000313" key="6">
    <source>
        <dbReference type="Proteomes" id="UP000662986"/>
    </source>
</evidence>
<dbReference type="PANTHER" id="PTHR43201">
    <property type="entry name" value="ACYL-COA SYNTHETASE"/>
    <property type="match status" value="1"/>
</dbReference>
<evidence type="ECO:0000256" key="2">
    <source>
        <dbReference type="ARBA" id="ARBA00022598"/>
    </source>
</evidence>
<dbReference type="InterPro" id="IPR025110">
    <property type="entry name" value="AMP-bd_C"/>
</dbReference>
<gene>
    <name evidence="5" type="ORF">JWS13_43340</name>
</gene>
<dbReference type="Gene3D" id="3.30.300.30">
    <property type="match status" value="1"/>
</dbReference>